<dbReference type="PRINTS" id="PR00081">
    <property type="entry name" value="GDHRDH"/>
</dbReference>
<gene>
    <name evidence="4" type="ORF">DDE23_05060</name>
</gene>
<protein>
    <submittedName>
        <fullName evidence="4">Oxidoreductase</fullName>
    </submittedName>
</protein>
<dbReference type="PANTHER" id="PTHR43477:SF1">
    <property type="entry name" value="DIHYDROANTICAPSIN 7-DEHYDROGENASE"/>
    <property type="match status" value="1"/>
</dbReference>
<evidence type="ECO:0000256" key="1">
    <source>
        <dbReference type="ARBA" id="ARBA00006484"/>
    </source>
</evidence>
<evidence type="ECO:0000259" key="3">
    <source>
        <dbReference type="SMART" id="SM00822"/>
    </source>
</evidence>
<dbReference type="PANTHER" id="PTHR43477">
    <property type="entry name" value="DIHYDROANTICAPSIN 7-DEHYDROGENASE"/>
    <property type="match status" value="1"/>
</dbReference>
<keyword evidence="2" id="KW-0560">Oxidoreductase</keyword>
<keyword evidence="5" id="KW-1185">Reference proteome</keyword>
<dbReference type="SMART" id="SM00822">
    <property type="entry name" value="PKS_KR"/>
    <property type="match status" value="1"/>
</dbReference>
<evidence type="ECO:0000313" key="5">
    <source>
        <dbReference type="Proteomes" id="UP000244810"/>
    </source>
</evidence>
<organism evidence="4 5">
    <name type="scientific">Pararhodobacter aggregans</name>
    <dbReference type="NCBI Taxonomy" id="404875"/>
    <lineage>
        <taxon>Bacteria</taxon>
        <taxon>Pseudomonadati</taxon>
        <taxon>Pseudomonadota</taxon>
        <taxon>Alphaproteobacteria</taxon>
        <taxon>Rhodobacterales</taxon>
        <taxon>Paracoccaceae</taxon>
        <taxon>Pararhodobacter</taxon>
    </lineage>
</organism>
<dbReference type="RefSeq" id="WP_107750679.1">
    <property type="nucleotide sequence ID" value="NZ_QBKF01000002.1"/>
</dbReference>
<dbReference type="CDD" id="cd05233">
    <property type="entry name" value="SDR_c"/>
    <property type="match status" value="1"/>
</dbReference>
<dbReference type="Gene3D" id="3.40.50.720">
    <property type="entry name" value="NAD(P)-binding Rossmann-like Domain"/>
    <property type="match status" value="1"/>
</dbReference>
<comment type="caution">
    <text evidence="4">The sequence shown here is derived from an EMBL/GenBank/DDBJ whole genome shotgun (WGS) entry which is preliminary data.</text>
</comment>
<dbReference type="InterPro" id="IPR020904">
    <property type="entry name" value="Sc_DH/Rdtase_CS"/>
</dbReference>
<sequence>MRVALITGMSSGIGLVTAQAFLRAGIAVVGVARDPDKMARAEAACADLPAPLATLVADVTAEDTPDRAVALALERFGRLDHLVNNAGVGSPKPVHETDDAMLDQFLDLMLRAPFRMIRAALPAFSTPASIVNVSSTFALVGGLRGGAYSAAKGGLNALTLHLAAQYGASRIRANAVAPGVVPTPMTEHRLQNEAFRRMNTEMTPSHRAGTAEDVAQAILWLSQPASGWINGQVLAVDGGWSSTKYLSEAALSAVRVE</sequence>
<dbReference type="AlphaFoldDB" id="A0A2T7UUI5"/>
<proteinExistence type="inferred from homology"/>
<feature type="domain" description="Ketoreductase" evidence="3">
    <location>
        <begin position="2"/>
        <end position="181"/>
    </location>
</feature>
<dbReference type="InterPro" id="IPR036291">
    <property type="entry name" value="NAD(P)-bd_dom_sf"/>
</dbReference>
<dbReference type="InterPro" id="IPR057326">
    <property type="entry name" value="KR_dom"/>
</dbReference>
<dbReference type="PROSITE" id="PS00061">
    <property type="entry name" value="ADH_SHORT"/>
    <property type="match status" value="1"/>
</dbReference>
<dbReference type="SUPFAM" id="SSF51735">
    <property type="entry name" value="NAD(P)-binding Rossmann-fold domains"/>
    <property type="match status" value="1"/>
</dbReference>
<dbReference type="EMBL" id="QDDR01000002">
    <property type="protein sequence ID" value="PVE48433.1"/>
    <property type="molecule type" value="Genomic_DNA"/>
</dbReference>
<dbReference type="OrthoDB" id="9779623at2"/>
<dbReference type="FunFam" id="3.40.50.720:FF:000084">
    <property type="entry name" value="Short-chain dehydrogenase reductase"/>
    <property type="match status" value="1"/>
</dbReference>
<dbReference type="Proteomes" id="UP000244810">
    <property type="component" value="Unassembled WGS sequence"/>
</dbReference>
<dbReference type="GO" id="GO:0016491">
    <property type="term" value="F:oxidoreductase activity"/>
    <property type="evidence" value="ECO:0007669"/>
    <property type="project" value="UniProtKB-KW"/>
</dbReference>
<reference evidence="4 5" key="1">
    <citation type="journal article" date="2011" name="Syst. Appl. Microbiol.">
        <title>Defluviimonas denitrificans gen. nov., sp. nov., and Pararhodobacter aggregans gen. nov., sp. nov., non-phototrophic Rhodobacteraceae from the biofilter of a marine aquaculture.</title>
        <authorList>
            <person name="Foesel B.U."/>
            <person name="Drake H.L."/>
            <person name="Schramm A."/>
        </authorList>
    </citation>
    <scope>NUCLEOTIDE SEQUENCE [LARGE SCALE GENOMIC DNA]</scope>
    <source>
        <strain evidence="4 5">D1-19</strain>
    </source>
</reference>
<dbReference type="InterPro" id="IPR051122">
    <property type="entry name" value="SDR_DHRS6-like"/>
</dbReference>
<dbReference type="InterPro" id="IPR002347">
    <property type="entry name" value="SDR_fam"/>
</dbReference>
<accession>A0A2T7UUI5</accession>
<dbReference type="Pfam" id="PF13561">
    <property type="entry name" value="adh_short_C2"/>
    <property type="match status" value="1"/>
</dbReference>
<evidence type="ECO:0000256" key="2">
    <source>
        <dbReference type="ARBA" id="ARBA00023002"/>
    </source>
</evidence>
<dbReference type="PRINTS" id="PR00080">
    <property type="entry name" value="SDRFAMILY"/>
</dbReference>
<comment type="similarity">
    <text evidence="1">Belongs to the short-chain dehydrogenases/reductases (SDR) family.</text>
</comment>
<name>A0A2T7UUI5_9RHOB</name>
<evidence type="ECO:0000313" key="4">
    <source>
        <dbReference type="EMBL" id="PVE48433.1"/>
    </source>
</evidence>